<dbReference type="Proteomes" id="UP000515697">
    <property type="component" value="Chromosome PVSEL_05"/>
</dbReference>
<dbReference type="VEuPathDB" id="PlasmoDB:PVLDE_1305180"/>
<dbReference type="VEuPathDB" id="PlasmoDB:PVBDA_1304940"/>
<dbReference type="EMBL" id="LR865426">
    <property type="protein sequence ID" value="CAD2099225.1"/>
    <property type="molecule type" value="Genomic_DNA"/>
</dbReference>
<dbReference type="VEuPathDB" id="PlasmoDB:PVPCR_0502380"/>
<protein>
    <submittedName>
        <fullName evidence="1">Uncharacterized protein</fullName>
    </submittedName>
</protein>
<dbReference type="VEuPathDB" id="PlasmoDB:PVVCY_1304730"/>
<organism evidence="1 2">
    <name type="scientific">Plasmodium vinckei</name>
    <dbReference type="NCBI Taxonomy" id="5860"/>
    <lineage>
        <taxon>Eukaryota</taxon>
        <taxon>Sar</taxon>
        <taxon>Alveolata</taxon>
        <taxon>Apicomplexa</taxon>
        <taxon>Aconoidasida</taxon>
        <taxon>Haemosporida</taxon>
        <taxon>Plasmodiidae</taxon>
        <taxon>Plasmodium</taxon>
        <taxon>Plasmodium (Vinckeia)</taxon>
    </lineage>
</organism>
<accession>A0A6V7SKU6</accession>
<evidence type="ECO:0000313" key="2">
    <source>
        <dbReference type="Proteomes" id="UP000515697"/>
    </source>
</evidence>
<sequence>MGFLINDEKKSEIIKSSEDLEISRLNDIYLSECNENDGYIANCGNNLNTYGNNDKNNDINKIKNVLANDNYAVETTGEDATRVENKDNDLTYDGTVQEDINCINNSNNINMNVHENNSGDINISNNFLFDKGNENMCSNNTSATTNNANMETQKDSNTNEDGNLLINNNKLNETCSNSNSNNVINKTFNKNMRIFRATPYNTNESISSIKKKIKKKINENDYLFCTINKFLRDGLKNECIPLFERLQQNLFFLVMLANVSHGNYDEHESSSSDY</sequence>
<dbReference type="VEuPathDB" id="PlasmoDB:PVSEL_0502390"/>
<proteinExistence type="predicted"/>
<gene>
    <name evidence="1" type="ORF">PVSEL_0502390</name>
</gene>
<reference evidence="1 2" key="1">
    <citation type="submission" date="2020-08" db="EMBL/GenBank/DDBJ databases">
        <authorList>
            <person name="Ramaprasad A."/>
        </authorList>
    </citation>
    <scope>NUCLEOTIDE SEQUENCE [LARGE SCALE GENOMIC DNA]</scope>
</reference>
<evidence type="ECO:0000313" key="1">
    <source>
        <dbReference type="EMBL" id="CAD2099225.1"/>
    </source>
</evidence>
<name>A0A6V7SKU6_PLAVN</name>
<dbReference type="AlphaFoldDB" id="A0A6V7SKU6"/>